<dbReference type="InterPro" id="IPR021719">
    <property type="entry name" value="Prot_inh_I78"/>
</dbReference>
<accession>A0A6N6JDR8</accession>
<reference evidence="1 2" key="1">
    <citation type="submission" date="2019-12" db="EMBL/GenBank/DDBJ databases">
        <title>Litoreibacter badius sp. nov., a novel bacteriochlorophyll a-containing bacterium in the genus Litoreibacter.</title>
        <authorList>
            <person name="Kanamuro M."/>
            <person name="Takabe Y."/>
            <person name="Mori K."/>
            <person name="Takaichi S."/>
            <person name="Hanada S."/>
        </authorList>
    </citation>
    <scope>NUCLEOTIDE SEQUENCE [LARGE SCALE GENOMIC DNA]</scope>
    <source>
        <strain evidence="1 2">K6</strain>
    </source>
</reference>
<dbReference type="RefSeq" id="WP_159805682.1">
    <property type="nucleotide sequence ID" value="NZ_BLJE01000002.1"/>
</dbReference>
<organism evidence="1 2">
    <name type="scientific">Litoreibacter roseus</name>
    <dbReference type="NCBI Taxonomy" id="2601869"/>
    <lineage>
        <taxon>Bacteria</taxon>
        <taxon>Pseudomonadati</taxon>
        <taxon>Pseudomonadota</taxon>
        <taxon>Alphaproteobacteria</taxon>
        <taxon>Rhodobacterales</taxon>
        <taxon>Roseobacteraceae</taxon>
        <taxon>Litoreibacter</taxon>
    </lineage>
</organism>
<evidence type="ECO:0008006" key="3">
    <source>
        <dbReference type="Google" id="ProtNLM"/>
    </source>
</evidence>
<dbReference type="EMBL" id="BLJE01000002">
    <property type="protein sequence ID" value="GFE64473.1"/>
    <property type="molecule type" value="Genomic_DNA"/>
</dbReference>
<dbReference type="Pfam" id="PF11720">
    <property type="entry name" value="Inhibitor_I78"/>
    <property type="match status" value="1"/>
</dbReference>
<proteinExistence type="predicted"/>
<comment type="caution">
    <text evidence="1">The sequence shown here is derived from an EMBL/GenBank/DDBJ whole genome shotgun (WGS) entry which is preliminary data.</text>
</comment>
<dbReference type="AlphaFoldDB" id="A0A6N6JDR8"/>
<evidence type="ECO:0000313" key="1">
    <source>
        <dbReference type="EMBL" id="GFE64473.1"/>
    </source>
</evidence>
<keyword evidence="2" id="KW-1185">Reference proteome</keyword>
<dbReference type="OrthoDB" id="8724542at2"/>
<name>A0A6N6JDR8_9RHOB</name>
<gene>
    <name evidence="1" type="ORF">KIN_15470</name>
</gene>
<evidence type="ECO:0000313" key="2">
    <source>
        <dbReference type="Proteomes" id="UP000436822"/>
    </source>
</evidence>
<protein>
    <recommendedName>
        <fullName evidence="3">Peptidase inhibitor I78 family protein</fullName>
    </recommendedName>
</protein>
<dbReference type="Gene3D" id="3.30.10.10">
    <property type="entry name" value="Trypsin Inhibitor V, subunit A"/>
    <property type="match status" value="1"/>
</dbReference>
<sequence length="89" mass="9690">MRHTILFCLLLTACSPQFSDPDDYNGVPTCGAADLQYLLGRPEAALAEIDLPAPSRVLRPGDIITLEFSPDRLTIDIDEAGRISSVTCR</sequence>
<dbReference type="Proteomes" id="UP000436822">
    <property type="component" value="Unassembled WGS sequence"/>
</dbReference>